<gene>
    <name evidence="1" type="ORF">Tsubulata_048493</name>
</gene>
<dbReference type="GO" id="GO:0016485">
    <property type="term" value="P:protein processing"/>
    <property type="evidence" value="ECO:0007669"/>
    <property type="project" value="InterPro"/>
</dbReference>
<evidence type="ECO:0000313" key="2">
    <source>
        <dbReference type="Proteomes" id="UP001141552"/>
    </source>
</evidence>
<dbReference type="OrthoDB" id="17845at2759"/>
<dbReference type="PANTHER" id="PTHR21004:SF0">
    <property type="entry name" value="PEROXISOMAL LEADER PEPTIDE-PROCESSING PROTEASE"/>
    <property type="match status" value="1"/>
</dbReference>
<dbReference type="GO" id="GO:0005777">
    <property type="term" value="C:peroxisome"/>
    <property type="evidence" value="ECO:0007669"/>
    <property type="project" value="InterPro"/>
</dbReference>
<proteinExistence type="predicted"/>
<dbReference type="AlphaFoldDB" id="A0A9Q0FQP7"/>
<dbReference type="GO" id="GO:0004252">
    <property type="term" value="F:serine-type endopeptidase activity"/>
    <property type="evidence" value="ECO:0007669"/>
    <property type="project" value="InterPro"/>
</dbReference>
<reference evidence="1" key="1">
    <citation type="submission" date="2022-02" db="EMBL/GenBank/DDBJ databases">
        <authorList>
            <person name="Henning P.M."/>
            <person name="McCubbin A.G."/>
            <person name="Shore J.S."/>
        </authorList>
    </citation>
    <scope>NUCLEOTIDE SEQUENCE</scope>
    <source>
        <strain evidence="1">F60SS</strain>
        <tissue evidence="1">Leaves</tissue>
    </source>
</reference>
<sequence>MLFTNKILGRRHFLLLGCYCMIPFLMLKRRSGFWVVTVVGVGRPELIPGAHVDVMAEVGTSKGKVSEESLDKGASRWFPAQVIRLADVPLSASALQSLVKTFSGTLDHGWVVGWSLASHDNGPQTFVDAVQTQTEHGSKSFLEAQRNLAEGEYGYPSHIGKSTTRIAILGVSMYVKDVPNVAISTLSTTGDLLLAVGSPFGILSPVHFFNSMSAGSIANRYPPTSSNISLVIAGIHCLPGTEGCTVCGEFAHFIGLLIRPLRQKSSGAEIQLVIPWEAIATACCDLLLKEPQNAVDLWMLPCCSLSIFRSAVPYQSRFCMPIFGIKDACYWAWIIWAKRCNARHGGGTFIPHLNFSIPCAVLAPIFQFAKDMRDISLLQNLDQPNEHLSSIWALMPQLSPKPHPSFPNLPQPLLEDNDKQGKGSRFAKFLADRDKVLRSTPLGVAESVSNKNLYSKL</sequence>
<dbReference type="EMBL" id="JAKUCV010004270">
    <property type="protein sequence ID" value="KAJ4835915.1"/>
    <property type="molecule type" value="Genomic_DNA"/>
</dbReference>
<dbReference type="Proteomes" id="UP001141552">
    <property type="component" value="Unassembled WGS sequence"/>
</dbReference>
<evidence type="ECO:0000313" key="1">
    <source>
        <dbReference type="EMBL" id="KAJ4835915.1"/>
    </source>
</evidence>
<dbReference type="InterPro" id="IPR039245">
    <property type="entry name" value="TYSND1/DEG15"/>
</dbReference>
<dbReference type="PANTHER" id="PTHR21004">
    <property type="entry name" value="SERINE PROTEASE-RELATED"/>
    <property type="match status" value="1"/>
</dbReference>
<keyword evidence="2" id="KW-1185">Reference proteome</keyword>
<reference evidence="1" key="2">
    <citation type="journal article" date="2023" name="Plants (Basel)">
        <title>Annotation of the Turnera subulata (Passifloraceae) Draft Genome Reveals the S-Locus Evolved after the Divergence of Turneroideae from Passifloroideae in a Stepwise Manner.</title>
        <authorList>
            <person name="Henning P.M."/>
            <person name="Roalson E.H."/>
            <person name="Mir W."/>
            <person name="McCubbin A.G."/>
            <person name="Shore J.S."/>
        </authorList>
    </citation>
    <scope>NUCLEOTIDE SEQUENCE</scope>
    <source>
        <strain evidence="1">F60SS</strain>
    </source>
</reference>
<protein>
    <submittedName>
        <fullName evidence="1">Uncharacterized protein</fullName>
    </submittedName>
</protein>
<comment type="caution">
    <text evidence="1">The sequence shown here is derived from an EMBL/GenBank/DDBJ whole genome shotgun (WGS) entry which is preliminary data.</text>
</comment>
<accession>A0A9Q0FQP7</accession>
<organism evidence="1 2">
    <name type="scientific">Turnera subulata</name>
    <dbReference type="NCBI Taxonomy" id="218843"/>
    <lineage>
        <taxon>Eukaryota</taxon>
        <taxon>Viridiplantae</taxon>
        <taxon>Streptophyta</taxon>
        <taxon>Embryophyta</taxon>
        <taxon>Tracheophyta</taxon>
        <taxon>Spermatophyta</taxon>
        <taxon>Magnoliopsida</taxon>
        <taxon>eudicotyledons</taxon>
        <taxon>Gunneridae</taxon>
        <taxon>Pentapetalae</taxon>
        <taxon>rosids</taxon>
        <taxon>fabids</taxon>
        <taxon>Malpighiales</taxon>
        <taxon>Passifloraceae</taxon>
        <taxon>Turnera</taxon>
    </lineage>
</organism>
<name>A0A9Q0FQP7_9ROSI</name>